<feature type="region of interest" description="Disordered" evidence="1">
    <location>
        <begin position="56"/>
        <end position="107"/>
    </location>
</feature>
<evidence type="ECO:0000313" key="3">
    <source>
        <dbReference type="Proteomes" id="UP001177670"/>
    </source>
</evidence>
<keyword evidence="3" id="KW-1185">Reference proteome</keyword>
<feature type="compositionally biased region" description="Basic and acidic residues" evidence="1">
    <location>
        <begin position="88"/>
        <end position="98"/>
    </location>
</feature>
<reference evidence="2" key="1">
    <citation type="submission" date="2021-10" db="EMBL/GenBank/DDBJ databases">
        <title>Melipona bicolor Genome sequencing and assembly.</title>
        <authorList>
            <person name="Araujo N.S."/>
            <person name="Arias M.C."/>
        </authorList>
    </citation>
    <scope>NUCLEOTIDE SEQUENCE</scope>
    <source>
        <strain evidence="2">USP_2M_L1-L4_2017</strain>
        <tissue evidence="2">Whole body</tissue>
    </source>
</reference>
<comment type="caution">
    <text evidence="2">The sequence shown here is derived from an EMBL/GenBank/DDBJ whole genome shotgun (WGS) entry which is preliminary data.</text>
</comment>
<name>A0AA40KE76_9HYME</name>
<protein>
    <submittedName>
        <fullName evidence="2">Uncharacterized protein</fullName>
    </submittedName>
</protein>
<dbReference type="EMBL" id="JAHYIQ010000056">
    <property type="protein sequence ID" value="KAK1117089.1"/>
    <property type="molecule type" value="Genomic_DNA"/>
</dbReference>
<evidence type="ECO:0000256" key="1">
    <source>
        <dbReference type="SAM" id="MobiDB-lite"/>
    </source>
</evidence>
<proteinExistence type="predicted"/>
<feature type="compositionally biased region" description="Low complexity" evidence="1">
    <location>
        <begin position="56"/>
        <end position="72"/>
    </location>
</feature>
<sequence length="136" mass="15474">MVPSHEIGDSEQKVKVSRYLPITFEANIEDTRRNQSRKLEHPSMQGILSICVRYKNSTNSNNGNNGNGISKSANHEREVPIQTQPVSFHREKKQEIPENWKQGKNQSRMGVKLAEMFGTVSLKDESIRIANLLDLN</sequence>
<dbReference type="AlphaFoldDB" id="A0AA40KE76"/>
<evidence type="ECO:0000313" key="2">
    <source>
        <dbReference type="EMBL" id="KAK1117089.1"/>
    </source>
</evidence>
<gene>
    <name evidence="2" type="ORF">K0M31_017012</name>
</gene>
<dbReference type="Proteomes" id="UP001177670">
    <property type="component" value="Unassembled WGS sequence"/>
</dbReference>
<organism evidence="2 3">
    <name type="scientific">Melipona bicolor</name>
    <dbReference type="NCBI Taxonomy" id="60889"/>
    <lineage>
        <taxon>Eukaryota</taxon>
        <taxon>Metazoa</taxon>
        <taxon>Ecdysozoa</taxon>
        <taxon>Arthropoda</taxon>
        <taxon>Hexapoda</taxon>
        <taxon>Insecta</taxon>
        <taxon>Pterygota</taxon>
        <taxon>Neoptera</taxon>
        <taxon>Endopterygota</taxon>
        <taxon>Hymenoptera</taxon>
        <taxon>Apocrita</taxon>
        <taxon>Aculeata</taxon>
        <taxon>Apoidea</taxon>
        <taxon>Anthophila</taxon>
        <taxon>Apidae</taxon>
        <taxon>Melipona</taxon>
    </lineage>
</organism>
<accession>A0AA40KE76</accession>